<keyword evidence="2 5" id="KW-0238">DNA-binding</keyword>
<feature type="region of interest" description="Disordered" evidence="7">
    <location>
        <begin position="1"/>
        <end position="33"/>
    </location>
</feature>
<feature type="compositionally biased region" description="Polar residues" evidence="7">
    <location>
        <begin position="1"/>
        <end position="17"/>
    </location>
</feature>
<dbReference type="SUPFAM" id="SSF46689">
    <property type="entry name" value="Homeodomain-like"/>
    <property type="match status" value="1"/>
</dbReference>
<keyword evidence="3 5" id="KW-0371">Homeobox</keyword>
<dbReference type="WBParaSite" id="maker-uti_cns_0015575-snap-gene-0.3-mRNA-1">
    <property type="protein sequence ID" value="maker-uti_cns_0015575-snap-gene-0.3-mRNA-1"/>
    <property type="gene ID" value="maker-uti_cns_0015575-snap-gene-0.3"/>
</dbReference>
<dbReference type="GO" id="GO:0030154">
    <property type="term" value="P:cell differentiation"/>
    <property type="evidence" value="ECO:0007669"/>
    <property type="project" value="TreeGrafter"/>
</dbReference>
<keyword evidence="9" id="KW-1185">Reference proteome</keyword>
<evidence type="ECO:0000256" key="5">
    <source>
        <dbReference type="PROSITE-ProRule" id="PRU00108"/>
    </source>
</evidence>
<dbReference type="Pfam" id="PF00046">
    <property type="entry name" value="Homeodomain"/>
    <property type="match status" value="1"/>
</dbReference>
<dbReference type="PRINTS" id="PR00031">
    <property type="entry name" value="HTHREPRESSR"/>
</dbReference>
<dbReference type="PANTHER" id="PTHR24340:SF35">
    <property type="entry name" value="HGTX, ISOFORM C"/>
    <property type="match status" value="1"/>
</dbReference>
<protein>
    <submittedName>
        <fullName evidence="10">Homeobox domain-containing protein</fullName>
    </submittedName>
</protein>
<dbReference type="PROSITE" id="PS00027">
    <property type="entry name" value="HOMEOBOX_1"/>
    <property type="match status" value="1"/>
</dbReference>
<dbReference type="InterPro" id="IPR009057">
    <property type="entry name" value="Homeodomain-like_sf"/>
</dbReference>
<evidence type="ECO:0000256" key="4">
    <source>
        <dbReference type="ARBA" id="ARBA00023242"/>
    </source>
</evidence>
<evidence type="ECO:0000259" key="8">
    <source>
        <dbReference type="PROSITE" id="PS50071"/>
    </source>
</evidence>
<evidence type="ECO:0000256" key="6">
    <source>
        <dbReference type="RuleBase" id="RU000682"/>
    </source>
</evidence>
<dbReference type="GO" id="GO:0000981">
    <property type="term" value="F:DNA-binding transcription factor activity, RNA polymerase II-specific"/>
    <property type="evidence" value="ECO:0007669"/>
    <property type="project" value="InterPro"/>
</dbReference>
<feature type="domain" description="Homeobox" evidence="8">
    <location>
        <begin position="149"/>
        <end position="209"/>
    </location>
</feature>
<feature type="compositionally biased region" description="Gly residues" evidence="7">
    <location>
        <begin position="214"/>
        <end position="229"/>
    </location>
</feature>
<organism evidence="9 10">
    <name type="scientific">Macrostomum lignano</name>
    <dbReference type="NCBI Taxonomy" id="282301"/>
    <lineage>
        <taxon>Eukaryota</taxon>
        <taxon>Metazoa</taxon>
        <taxon>Spiralia</taxon>
        <taxon>Lophotrochozoa</taxon>
        <taxon>Platyhelminthes</taxon>
        <taxon>Rhabditophora</taxon>
        <taxon>Macrostomorpha</taxon>
        <taxon>Macrostomida</taxon>
        <taxon>Macrostomidae</taxon>
        <taxon>Macrostomum</taxon>
    </lineage>
</organism>
<dbReference type="FunFam" id="1.10.10.60:FF:000067">
    <property type="entry name" value="NK6 homeobox 1"/>
    <property type="match status" value="1"/>
</dbReference>
<reference evidence="10" key="1">
    <citation type="submission" date="2016-11" db="UniProtKB">
        <authorList>
            <consortium name="WormBaseParasite"/>
        </authorList>
    </citation>
    <scope>IDENTIFICATION</scope>
</reference>
<dbReference type="PROSITE" id="PS50071">
    <property type="entry name" value="HOMEOBOX_2"/>
    <property type="match status" value="1"/>
</dbReference>
<comment type="subcellular location">
    <subcellularLocation>
        <location evidence="1 5 6">Nucleus</location>
    </subcellularLocation>
</comment>
<accession>A0A1I8IS00</accession>
<dbReference type="Gene3D" id="1.10.10.60">
    <property type="entry name" value="Homeodomain-like"/>
    <property type="match status" value="1"/>
</dbReference>
<dbReference type="SMART" id="SM00389">
    <property type="entry name" value="HOX"/>
    <property type="match status" value="1"/>
</dbReference>
<feature type="region of interest" description="Disordered" evidence="7">
    <location>
        <begin position="49"/>
        <end position="79"/>
    </location>
</feature>
<dbReference type="InterPro" id="IPR000047">
    <property type="entry name" value="HTH_motif"/>
</dbReference>
<dbReference type="InterPro" id="IPR017970">
    <property type="entry name" value="Homeobox_CS"/>
</dbReference>
<dbReference type="GO" id="GO:0000978">
    <property type="term" value="F:RNA polymerase II cis-regulatory region sequence-specific DNA binding"/>
    <property type="evidence" value="ECO:0007669"/>
    <property type="project" value="TreeGrafter"/>
</dbReference>
<feature type="region of interest" description="Disordered" evidence="7">
    <location>
        <begin position="208"/>
        <end position="256"/>
    </location>
</feature>
<dbReference type="PANTHER" id="PTHR24340">
    <property type="entry name" value="HOMEOBOX PROTEIN NKX"/>
    <property type="match status" value="1"/>
</dbReference>
<evidence type="ECO:0000256" key="7">
    <source>
        <dbReference type="SAM" id="MobiDB-lite"/>
    </source>
</evidence>
<sequence length="753" mass="79332">MSTPHSITDILNKTGPTRVSELKPSLSQQQPQPPTLMQLMQGASVLIPRSTQPQQQQQISASVASTLLPPPPPPPPPPPAFFWPPLLPPPAALQNFWKGGPHCPMPTVPQLPPPSSPELSDFGPSVGMSGAAGGAVKCSTGSVGPAADGKRKHTRPTFSGQQIFALEKTFEQHKYLAGPERARLAYLLGMSESQVKVWFQNRRTKWRKKHSGAECGGGGGIGGGSGGGFASKSAHQSSLDDEEDIDSDGGAPTDGAAAAAAATAALMAGVGVVDLRHHRRVTSSSGDEDEDEMEEEEGRSRCSALEMSAAAKKPRITGHALQNVFRHFPAHGHPMPLIIVRKPGVQRPKVLQQGRRLQAVLLKVAPVHRSLVPAELAHPPVQLELQDEAEIIANIADVLGHVVSGPAVPLKTSQRNTPVVRAKGRKATFSRAMENSRFSSASAHAQSGKVGPGVHRKRHCVANGLVKARIGAVSELPRLAAVGHEIFDVPHLVVNDVEVLNPDPAAHFYSEIFSVGELPGRGVAVLDYGRVGWLEEVAALPELLGHGRHPQRLVEAFGGSHQLGEVAELSHQQVSVVHSCHAAREILGLEAPLLSPLVVAEDVRRQAAVRPEFPRVPARQPVPHVGMQLSVQVGQLGVPGQHVRVEAVRLEVRAPVGLAKVAIADLASGRVGQADVGSEVGCHGTGGGVVPGAPDAQLVVVAGRGVGQDVRDGLLADWEAACGAVVAELRTGGDVRVGVLQTLMQLRELAVGW</sequence>
<dbReference type="Proteomes" id="UP000095280">
    <property type="component" value="Unplaced"/>
</dbReference>
<feature type="compositionally biased region" description="Low complexity" evidence="7">
    <location>
        <begin position="22"/>
        <end position="33"/>
    </location>
</feature>
<evidence type="ECO:0000256" key="1">
    <source>
        <dbReference type="ARBA" id="ARBA00004123"/>
    </source>
</evidence>
<feature type="DNA-binding region" description="Homeobox" evidence="5">
    <location>
        <begin position="151"/>
        <end position="210"/>
    </location>
</feature>
<feature type="compositionally biased region" description="Acidic residues" evidence="7">
    <location>
        <begin position="286"/>
        <end position="297"/>
    </location>
</feature>
<feature type="region of interest" description="Disordered" evidence="7">
    <location>
        <begin position="278"/>
        <end position="302"/>
    </location>
</feature>
<evidence type="ECO:0000313" key="10">
    <source>
        <dbReference type="WBParaSite" id="maker-uti_cns_0015575-snap-gene-0.3-mRNA-1"/>
    </source>
</evidence>
<name>A0A1I8IS00_9PLAT</name>
<dbReference type="GO" id="GO:0005634">
    <property type="term" value="C:nucleus"/>
    <property type="evidence" value="ECO:0007669"/>
    <property type="project" value="UniProtKB-SubCell"/>
</dbReference>
<dbReference type="AlphaFoldDB" id="A0A1I8IS00"/>
<feature type="compositionally biased region" description="Pro residues" evidence="7">
    <location>
        <begin position="68"/>
        <end position="79"/>
    </location>
</feature>
<dbReference type="CDD" id="cd00086">
    <property type="entry name" value="homeodomain"/>
    <property type="match status" value="1"/>
</dbReference>
<keyword evidence="4 5" id="KW-0539">Nucleus</keyword>
<proteinExistence type="predicted"/>
<evidence type="ECO:0000256" key="2">
    <source>
        <dbReference type="ARBA" id="ARBA00023125"/>
    </source>
</evidence>
<dbReference type="InterPro" id="IPR001356">
    <property type="entry name" value="HD"/>
</dbReference>
<dbReference type="InterPro" id="IPR050394">
    <property type="entry name" value="Homeobox_NK-like"/>
</dbReference>
<evidence type="ECO:0000256" key="3">
    <source>
        <dbReference type="ARBA" id="ARBA00023155"/>
    </source>
</evidence>
<evidence type="ECO:0000313" key="9">
    <source>
        <dbReference type="Proteomes" id="UP000095280"/>
    </source>
</evidence>